<dbReference type="Gene3D" id="3.40.190.10">
    <property type="entry name" value="Periplasmic binding protein-like II"/>
    <property type="match status" value="2"/>
</dbReference>
<gene>
    <name evidence="4" type="ORF">GG681_12815</name>
</gene>
<feature type="chain" id="PRO_5032286293" evidence="2">
    <location>
        <begin position="26"/>
        <end position="282"/>
    </location>
</feature>
<evidence type="ECO:0000259" key="3">
    <source>
        <dbReference type="SMART" id="SM00062"/>
    </source>
</evidence>
<dbReference type="SUPFAM" id="SSF53850">
    <property type="entry name" value="Periplasmic binding protein-like II"/>
    <property type="match status" value="1"/>
</dbReference>
<name>A0A844ARA5_9RHOB</name>
<feature type="domain" description="Solute-binding protein family 3/N-terminal" evidence="3">
    <location>
        <begin position="37"/>
        <end position="266"/>
    </location>
</feature>
<dbReference type="Pfam" id="PF00497">
    <property type="entry name" value="SBP_bac_3"/>
    <property type="match status" value="1"/>
</dbReference>
<dbReference type="PANTHER" id="PTHR35936:SF17">
    <property type="entry name" value="ARGININE-BINDING EXTRACELLULAR PROTEIN ARTP"/>
    <property type="match status" value="1"/>
</dbReference>
<proteinExistence type="predicted"/>
<evidence type="ECO:0000256" key="2">
    <source>
        <dbReference type="SAM" id="SignalP"/>
    </source>
</evidence>
<keyword evidence="1 2" id="KW-0732">Signal</keyword>
<evidence type="ECO:0000256" key="1">
    <source>
        <dbReference type="ARBA" id="ARBA00022729"/>
    </source>
</evidence>
<evidence type="ECO:0000313" key="4">
    <source>
        <dbReference type="EMBL" id="MQY43523.1"/>
    </source>
</evidence>
<dbReference type="RefSeq" id="WP_153548421.1">
    <property type="nucleotide sequence ID" value="NZ_WIXK01000006.1"/>
</dbReference>
<protein>
    <submittedName>
        <fullName evidence="4">Transporter substrate-binding domain-containing protein</fullName>
    </submittedName>
</protein>
<feature type="signal peptide" evidence="2">
    <location>
        <begin position="1"/>
        <end position="25"/>
    </location>
</feature>
<dbReference type="Proteomes" id="UP000436694">
    <property type="component" value="Unassembled WGS sequence"/>
</dbReference>
<sequence>MTYTLLKTLSTAAVATVLSTVSVFAGPLEDRIAAGEPIRIGFSNIPIWGFPDEDGNAKGFVNEIALGILAEMGHTEVETTVTEWGGLIPGLKANRYDMITGGLYILNSRCQNIAFSEPIGSMGDAFLVPAGNPKNINNYQDVLSNDGSILILYSGANTVEASRKEGLSDAQMMQVPGPTETLAAMNAGRADAAALTYFEALYLAEQSEGKFEVTDPSALPEWTKNWVGIGFRDEDAEFMAKFNAALAGYVGSDEMLNAVAEYGYTSSHLPGDKSAEWVCGNR</sequence>
<reference evidence="4 5" key="1">
    <citation type="submission" date="2019-10" db="EMBL/GenBank/DDBJ databases">
        <title>Epibacterium sp. nov., isolated from seawater.</title>
        <authorList>
            <person name="Zhang X."/>
            <person name="Li N."/>
        </authorList>
    </citation>
    <scope>NUCLEOTIDE SEQUENCE [LARGE SCALE GENOMIC DNA]</scope>
    <source>
        <strain evidence="4 5">SM1969</strain>
    </source>
</reference>
<accession>A0A844ARA5</accession>
<evidence type="ECO:0000313" key="5">
    <source>
        <dbReference type="Proteomes" id="UP000436694"/>
    </source>
</evidence>
<dbReference type="SMART" id="SM00062">
    <property type="entry name" value="PBPb"/>
    <property type="match status" value="1"/>
</dbReference>
<keyword evidence="5" id="KW-1185">Reference proteome</keyword>
<comment type="caution">
    <text evidence="4">The sequence shown here is derived from an EMBL/GenBank/DDBJ whole genome shotgun (WGS) entry which is preliminary data.</text>
</comment>
<dbReference type="InterPro" id="IPR001638">
    <property type="entry name" value="Solute-binding_3/MltF_N"/>
</dbReference>
<dbReference type="PANTHER" id="PTHR35936">
    <property type="entry name" value="MEMBRANE-BOUND LYTIC MUREIN TRANSGLYCOSYLASE F"/>
    <property type="match status" value="1"/>
</dbReference>
<dbReference type="EMBL" id="WIXK01000006">
    <property type="protein sequence ID" value="MQY43523.1"/>
    <property type="molecule type" value="Genomic_DNA"/>
</dbReference>
<organism evidence="4 5">
    <name type="scientific">Tritonibacter aquimaris</name>
    <dbReference type="NCBI Taxonomy" id="2663379"/>
    <lineage>
        <taxon>Bacteria</taxon>
        <taxon>Pseudomonadati</taxon>
        <taxon>Pseudomonadota</taxon>
        <taxon>Alphaproteobacteria</taxon>
        <taxon>Rhodobacterales</taxon>
        <taxon>Paracoccaceae</taxon>
        <taxon>Tritonibacter</taxon>
    </lineage>
</organism>
<dbReference type="AlphaFoldDB" id="A0A844ARA5"/>